<reference evidence="2" key="1">
    <citation type="submission" date="2023-07" db="EMBL/GenBank/DDBJ databases">
        <title>Dynamics of blaOXA-23 gene transmission in Acinetobacter spp. from contaminated veterinary surfaces.</title>
        <authorList>
            <person name="Moreira Da Silva J."/>
            <person name="Menezes J."/>
            <person name="Fernandes L."/>
            <person name="Marques C."/>
            <person name="Amaral A."/>
            <person name="Timofte D."/>
            <person name="Pomba C."/>
        </authorList>
    </citation>
    <scope>NUCLEOTIDE SEQUENCE</scope>
    <source>
        <strain evidence="2">CMVB11Z4A1</strain>
    </source>
</reference>
<dbReference type="AlphaFoldDB" id="A0AAW8AZD7"/>
<keyword evidence="1" id="KW-0812">Transmembrane</keyword>
<dbReference type="Proteomes" id="UP001242129">
    <property type="component" value="Unassembled WGS sequence"/>
</dbReference>
<sequence>MAEQNNNEVMIQLPWTVPQQPNIQTIVLQQPAKTHMELNASTDKTAISSFALSVVIALIFGALATWLAYWDGRKSFELTKQGFNLTLEQIGKSVEQTLNSNRELYQSQKDLQLMQIKSTHRQDWINNIRELFSEILIVRTKMNIVIANDFSVQSKEALIDYLVEFRKLTHKVTLYLNPLEESSEIILSDMRKIDSLVTKCFNKDIIDNELDELSKILISKTLVQNIQKLLKKEWERVKKGE</sequence>
<evidence type="ECO:0000256" key="1">
    <source>
        <dbReference type="SAM" id="Phobius"/>
    </source>
</evidence>
<dbReference type="EMBL" id="JAUUUS010000312">
    <property type="protein sequence ID" value="MDP1448881.1"/>
    <property type="molecule type" value="Genomic_DNA"/>
</dbReference>
<evidence type="ECO:0000313" key="2">
    <source>
        <dbReference type="EMBL" id="MDP1448881.1"/>
    </source>
</evidence>
<protein>
    <submittedName>
        <fullName evidence="2">Uncharacterized protein</fullName>
    </submittedName>
</protein>
<organism evidence="2 3">
    <name type="scientific">Acinetobacter lwoffii</name>
    <dbReference type="NCBI Taxonomy" id="28090"/>
    <lineage>
        <taxon>Bacteria</taxon>
        <taxon>Pseudomonadati</taxon>
        <taxon>Pseudomonadota</taxon>
        <taxon>Gammaproteobacteria</taxon>
        <taxon>Moraxellales</taxon>
        <taxon>Moraxellaceae</taxon>
        <taxon>Acinetobacter</taxon>
    </lineage>
</organism>
<dbReference type="RefSeq" id="WP_305158333.1">
    <property type="nucleotide sequence ID" value="NZ_CAYTBE010000012.1"/>
</dbReference>
<proteinExistence type="predicted"/>
<keyword evidence="1" id="KW-1133">Transmembrane helix</keyword>
<accession>A0AAW8AZD7</accession>
<feature type="transmembrane region" description="Helical" evidence="1">
    <location>
        <begin position="46"/>
        <end position="70"/>
    </location>
</feature>
<name>A0AAW8AZD7_ACILW</name>
<gene>
    <name evidence="2" type="ORF">Q8G51_14060</name>
</gene>
<comment type="caution">
    <text evidence="2">The sequence shown here is derived from an EMBL/GenBank/DDBJ whole genome shotgun (WGS) entry which is preliminary data.</text>
</comment>
<evidence type="ECO:0000313" key="3">
    <source>
        <dbReference type="Proteomes" id="UP001242129"/>
    </source>
</evidence>
<keyword evidence="1" id="KW-0472">Membrane</keyword>